<dbReference type="EMBL" id="LAXI01000004">
    <property type="protein sequence ID" value="KRS18310.1"/>
    <property type="molecule type" value="Genomic_DNA"/>
</dbReference>
<keyword evidence="16" id="KW-0594">Phospholipid biosynthesis</keyword>
<dbReference type="STRING" id="540747.SAMN04488031_101690"/>
<evidence type="ECO:0000313" key="20">
    <source>
        <dbReference type="EMBL" id="KRS18310.1"/>
    </source>
</evidence>
<keyword evidence="15 19" id="KW-0472">Membrane</keyword>
<dbReference type="GO" id="GO:0016024">
    <property type="term" value="P:CDP-diacylglycerol biosynthetic process"/>
    <property type="evidence" value="ECO:0007669"/>
    <property type="project" value="UniProtKB-UniPathway"/>
</dbReference>
<evidence type="ECO:0000256" key="16">
    <source>
        <dbReference type="ARBA" id="ARBA00023209"/>
    </source>
</evidence>
<dbReference type="PANTHER" id="PTHR46382:SF1">
    <property type="entry name" value="PHOSPHATIDATE CYTIDYLYLTRANSFERASE"/>
    <property type="match status" value="1"/>
</dbReference>
<dbReference type="UniPathway" id="UPA00557">
    <property type="reaction ID" value="UER00614"/>
</dbReference>
<keyword evidence="12 18" id="KW-0548">Nucleotidyltransferase</keyword>
<dbReference type="EMBL" id="CP031598">
    <property type="protein sequence ID" value="QEW26848.1"/>
    <property type="molecule type" value="Genomic_DNA"/>
</dbReference>
<evidence type="ECO:0000256" key="4">
    <source>
        <dbReference type="ARBA" id="ARBA00005189"/>
    </source>
</evidence>
<dbReference type="RefSeq" id="WP_057815528.1">
    <property type="nucleotide sequence ID" value="NZ_CP031598.1"/>
</dbReference>
<evidence type="ECO:0000313" key="21">
    <source>
        <dbReference type="EMBL" id="QEW26848.1"/>
    </source>
</evidence>
<evidence type="ECO:0000256" key="13">
    <source>
        <dbReference type="ARBA" id="ARBA00022989"/>
    </source>
</evidence>
<evidence type="ECO:0000313" key="23">
    <source>
        <dbReference type="Proteomes" id="UP000325785"/>
    </source>
</evidence>
<dbReference type="GO" id="GO:0004605">
    <property type="term" value="F:phosphatidate cytidylyltransferase activity"/>
    <property type="evidence" value="ECO:0007669"/>
    <property type="project" value="UniProtKB-EC"/>
</dbReference>
<keyword evidence="22" id="KW-1185">Reference proteome</keyword>
<dbReference type="Proteomes" id="UP000051401">
    <property type="component" value="Unassembled WGS sequence"/>
</dbReference>
<reference evidence="21 23" key="2">
    <citation type="submission" date="2018-08" db="EMBL/GenBank/DDBJ databases">
        <title>Genetic Globetrotter - A new plasmid hitch-hiking vast phylogenetic and geographic distances.</title>
        <authorList>
            <person name="Vollmers J."/>
            <person name="Petersen J."/>
        </authorList>
    </citation>
    <scope>NUCLEOTIDE SEQUENCE [LARGE SCALE GENOMIC DNA]</scope>
    <source>
        <strain evidence="21 23">DSM 26383</strain>
    </source>
</reference>
<keyword evidence="17" id="KW-1208">Phospholipid metabolism</keyword>
<evidence type="ECO:0000256" key="12">
    <source>
        <dbReference type="ARBA" id="ARBA00022695"/>
    </source>
</evidence>
<gene>
    <name evidence="21" type="primary">cdsA</name>
    <name evidence="21" type="ORF">RIdsm_02654</name>
    <name evidence="20" type="ORF">XM52_09220</name>
</gene>
<keyword evidence="8" id="KW-1003">Cell membrane</keyword>
<evidence type="ECO:0000256" key="15">
    <source>
        <dbReference type="ARBA" id="ARBA00023136"/>
    </source>
</evidence>
<evidence type="ECO:0000256" key="11">
    <source>
        <dbReference type="ARBA" id="ARBA00022692"/>
    </source>
</evidence>
<evidence type="ECO:0000256" key="18">
    <source>
        <dbReference type="RuleBase" id="RU003938"/>
    </source>
</evidence>
<organism evidence="20 22">
    <name type="scientific">Roseovarius indicus</name>
    <dbReference type="NCBI Taxonomy" id="540747"/>
    <lineage>
        <taxon>Bacteria</taxon>
        <taxon>Pseudomonadati</taxon>
        <taxon>Pseudomonadota</taxon>
        <taxon>Alphaproteobacteria</taxon>
        <taxon>Rhodobacterales</taxon>
        <taxon>Roseobacteraceae</taxon>
        <taxon>Roseovarius</taxon>
    </lineage>
</organism>
<dbReference type="EC" id="2.7.7.41" evidence="6 18"/>
<evidence type="ECO:0000256" key="5">
    <source>
        <dbReference type="ARBA" id="ARBA00010185"/>
    </source>
</evidence>
<dbReference type="InterPro" id="IPR000374">
    <property type="entry name" value="PC_trans"/>
</dbReference>
<accession>A0A0T5PAN7</accession>
<evidence type="ECO:0000256" key="8">
    <source>
        <dbReference type="ARBA" id="ARBA00022475"/>
    </source>
</evidence>
<feature type="transmembrane region" description="Helical" evidence="19">
    <location>
        <begin position="20"/>
        <end position="48"/>
    </location>
</feature>
<dbReference type="KEGG" id="rid:RIdsm_02654"/>
<sequence length="258" mass="26378">MSDARQWHDLVPRVLSGVAIGIAGTLAIWIGGWVFTIVACITCGLMAWESARMFDAPAPMQDGALAGGALVLAAVLPAFALPLIAASGVVTAARAGRDKPLCFGFHIWILLACFALIVLRGQAGLSAILWLVAVVVATDVAGYFAGRSLGGPKFWPSISPKKTWSGTVAGWVAAAIVGALFAGPTGAGAALVLVSVLVSFAGQIGDIAESAVKRRTGIKDSSNLIPGHGGVLDRFDALLGASAVAILLWTFNVFSQGA</sequence>
<feature type="transmembrane region" description="Helical" evidence="19">
    <location>
        <begin position="125"/>
        <end position="144"/>
    </location>
</feature>
<protein>
    <recommendedName>
        <fullName evidence="7 18">Phosphatidate cytidylyltransferase</fullName>
        <ecNumber evidence="6 18">2.7.7.41</ecNumber>
    </recommendedName>
</protein>
<evidence type="ECO:0000256" key="3">
    <source>
        <dbReference type="ARBA" id="ARBA00005119"/>
    </source>
</evidence>
<dbReference type="OrthoDB" id="9799199at2"/>
<dbReference type="PROSITE" id="PS01315">
    <property type="entry name" value="CDS"/>
    <property type="match status" value="1"/>
</dbReference>
<evidence type="ECO:0000256" key="9">
    <source>
        <dbReference type="ARBA" id="ARBA00022516"/>
    </source>
</evidence>
<keyword evidence="9" id="KW-0444">Lipid biosynthesis</keyword>
<comment type="similarity">
    <text evidence="5 18">Belongs to the CDS family.</text>
</comment>
<evidence type="ECO:0000256" key="1">
    <source>
        <dbReference type="ARBA" id="ARBA00001698"/>
    </source>
</evidence>
<keyword evidence="10 18" id="KW-0808">Transferase</keyword>
<keyword evidence="13 19" id="KW-1133">Transmembrane helix</keyword>
<dbReference type="GO" id="GO:0005886">
    <property type="term" value="C:plasma membrane"/>
    <property type="evidence" value="ECO:0007669"/>
    <property type="project" value="UniProtKB-SubCell"/>
</dbReference>
<evidence type="ECO:0000256" key="14">
    <source>
        <dbReference type="ARBA" id="ARBA00023098"/>
    </source>
</evidence>
<proteinExistence type="inferred from homology"/>
<reference evidence="20 22" key="1">
    <citation type="submission" date="2015-04" db="EMBL/GenBank/DDBJ databases">
        <title>The draft genome sequence of Roseovarius indicus B108T.</title>
        <authorList>
            <person name="Li G."/>
            <person name="Lai Q."/>
            <person name="Shao Z."/>
            <person name="Yan P."/>
        </authorList>
    </citation>
    <scope>NUCLEOTIDE SEQUENCE [LARGE SCALE GENOMIC DNA]</scope>
    <source>
        <strain evidence="20 22">B108</strain>
    </source>
</reference>
<comment type="pathway">
    <text evidence="3 18">Phospholipid metabolism; CDP-diacylglycerol biosynthesis; CDP-diacylglycerol from sn-glycerol 3-phosphate: step 3/3.</text>
</comment>
<feature type="transmembrane region" description="Helical" evidence="19">
    <location>
        <begin position="101"/>
        <end position="119"/>
    </location>
</feature>
<evidence type="ECO:0000256" key="6">
    <source>
        <dbReference type="ARBA" id="ARBA00012487"/>
    </source>
</evidence>
<comment type="pathway">
    <text evidence="4">Lipid metabolism.</text>
</comment>
<evidence type="ECO:0000313" key="22">
    <source>
        <dbReference type="Proteomes" id="UP000051401"/>
    </source>
</evidence>
<feature type="transmembrane region" description="Helical" evidence="19">
    <location>
        <begin position="68"/>
        <end position="89"/>
    </location>
</feature>
<keyword evidence="14" id="KW-0443">Lipid metabolism</keyword>
<evidence type="ECO:0000256" key="2">
    <source>
        <dbReference type="ARBA" id="ARBA00004651"/>
    </source>
</evidence>
<evidence type="ECO:0000256" key="17">
    <source>
        <dbReference type="ARBA" id="ARBA00023264"/>
    </source>
</evidence>
<dbReference type="Proteomes" id="UP000325785">
    <property type="component" value="Chromosome"/>
</dbReference>
<evidence type="ECO:0000256" key="10">
    <source>
        <dbReference type="ARBA" id="ARBA00022679"/>
    </source>
</evidence>
<evidence type="ECO:0000256" key="19">
    <source>
        <dbReference type="SAM" id="Phobius"/>
    </source>
</evidence>
<feature type="transmembrane region" description="Helical" evidence="19">
    <location>
        <begin position="164"/>
        <end position="182"/>
    </location>
</feature>
<dbReference type="PANTHER" id="PTHR46382">
    <property type="entry name" value="PHOSPHATIDATE CYTIDYLYLTRANSFERASE"/>
    <property type="match status" value="1"/>
</dbReference>
<comment type="catalytic activity">
    <reaction evidence="1 18">
        <text>a 1,2-diacyl-sn-glycero-3-phosphate + CTP + H(+) = a CDP-1,2-diacyl-sn-glycerol + diphosphate</text>
        <dbReference type="Rhea" id="RHEA:16229"/>
        <dbReference type="ChEBI" id="CHEBI:15378"/>
        <dbReference type="ChEBI" id="CHEBI:33019"/>
        <dbReference type="ChEBI" id="CHEBI:37563"/>
        <dbReference type="ChEBI" id="CHEBI:58332"/>
        <dbReference type="ChEBI" id="CHEBI:58608"/>
        <dbReference type="EC" id="2.7.7.41"/>
    </reaction>
</comment>
<evidence type="ECO:0000256" key="7">
    <source>
        <dbReference type="ARBA" id="ARBA00019373"/>
    </source>
</evidence>
<comment type="subcellular location">
    <subcellularLocation>
        <location evidence="2">Cell membrane</location>
        <topology evidence="2">Multi-pass membrane protein</topology>
    </subcellularLocation>
</comment>
<name>A0A0T5PAN7_9RHOB</name>
<dbReference type="AlphaFoldDB" id="A0A0T5PAN7"/>
<keyword evidence="11 18" id="KW-0812">Transmembrane</keyword>
<dbReference type="Pfam" id="PF01148">
    <property type="entry name" value="CTP_transf_1"/>
    <property type="match status" value="1"/>
</dbReference>
<dbReference type="PATRIC" id="fig|540747.5.peg.4639"/>